<feature type="signal peptide" evidence="6">
    <location>
        <begin position="1"/>
        <end position="34"/>
    </location>
</feature>
<evidence type="ECO:0000313" key="8">
    <source>
        <dbReference type="EMBL" id="MFD2115114.1"/>
    </source>
</evidence>
<dbReference type="PANTHER" id="PTHR38481:SF1">
    <property type="entry name" value="HYALURONATE LYASE"/>
    <property type="match status" value="1"/>
</dbReference>
<dbReference type="PANTHER" id="PTHR38481">
    <property type="entry name" value="HYALURONATE LYASE"/>
    <property type="match status" value="1"/>
</dbReference>
<feature type="chain" id="PRO_5045890626" evidence="6">
    <location>
        <begin position="35"/>
        <end position="1598"/>
    </location>
</feature>
<comment type="subcellular location">
    <subcellularLocation>
        <location evidence="1">Secreted</location>
    </subcellularLocation>
</comment>
<dbReference type="InterPro" id="IPR038970">
    <property type="entry name" value="Lyase_8"/>
</dbReference>
<dbReference type="Pfam" id="PF00395">
    <property type="entry name" value="SLH"/>
    <property type="match status" value="3"/>
</dbReference>
<evidence type="ECO:0000256" key="2">
    <source>
        <dbReference type="ARBA" id="ARBA00006699"/>
    </source>
</evidence>
<feature type="domain" description="SLH" evidence="7">
    <location>
        <begin position="1412"/>
        <end position="1478"/>
    </location>
</feature>
<accession>A0ABW4YI90</accession>
<evidence type="ECO:0000256" key="5">
    <source>
        <dbReference type="ARBA" id="ARBA00023239"/>
    </source>
</evidence>
<dbReference type="SUPFAM" id="SSF48230">
    <property type="entry name" value="Chondroitin AC/alginate lyase"/>
    <property type="match status" value="1"/>
</dbReference>
<keyword evidence="9" id="KW-1185">Reference proteome</keyword>
<evidence type="ECO:0000256" key="6">
    <source>
        <dbReference type="SAM" id="SignalP"/>
    </source>
</evidence>
<dbReference type="Pfam" id="PF02884">
    <property type="entry name" value="Lyase_8_C"/>
    <property type="match status" value="1"/>
</dbReference>
<evidence type="ECO:0000313" key="9">
    <source>
        <dbReference type="Proteomes" id="UP001597362"/>
    </source>
</evidence>
<dbReference type="InterPro" id="IPR055372">
    <property type="entry name" value="CBM96"/>
</dbReference>
<organism evidence="8 9">
    <name type="scientific">Paenibacillus yanchengensis</name>
    <dbReference type="NCBI Taxonomy" id="2035833"/>
    <lineage>
        <taxon>Bacteria</taxon>
        <taxon>Bacillati</taxon>
        <taxon>Bacillota</taxon>
        <taxon>Bacilli</taxon>
        <taxon>Bacillales</taxon>
        <taxon>Paenibacillaceae</taxon>
        <taxon>Paenibacillus</taxon>
    </lineage>
</organism>
<feature type="domain" description="SLH" evidence="7">
    <location>
        <begin position="1544"/>
        <end position="1598"/>
    </location>
</feature>
<dbReference type="Gene3D" id="2.70.98.10">
    <property type="match status" value="1"/>
</dbReference>
<dbReference type="Gene3D" id="2.60.40.680">
    <property type="match status" value="2"/>
</dbReference>
<keyword evidence="4 6" id="KW-0732">Signal</keyword>
<dbReference type="InterPro" id="IPR002102">
    <property type="entry name" value="Cohesin_dom"/>
</dbReference>
<dbReference type="NCBIfam" id="NF047446">
    <property type="entry name" value="barrel_OmpL47"/>
    <property type="match status" value="1"/>
</dbReference>
<sequence length="1598" mass="177689">MSKGIRKWHRYISLFLVATLLTSSLAITPPQVSADEQQTTAFSTMRSKWFDYITGGSSLDLTDRDIQQAVTVQAEKVSNTDKNGVWDTLNREESRTFLWEDLRSISDSSHITKTYHRLKDMAIAYATPGSEWYADEALQSDILSGLDWMDEHRYNKQTKVYNNWWDWEIGAPLAVLDILTLMYDDLSVTQLANHMATIDHFIPHPAQRFNSTVKETGANLLDKSLAVLVGAILEQNEAKVVEARDAIAPAFLYVTKGDGFYKDGSFIQHNNIAYTGSYGSVLLGNISRIVLLLEQSPWPIEDTNFVHVWEWIEQSFEPVIVDGHIMEMISGRAVSRFNNNTRGAVASILRLAQSAPAETATSIKSMVKEWVSKDTSLTNPYSGLAVRDIVQLKQVMHDDTIKPRGELQGHYHFAMMDKVVHPGAGYTFALSMSSAMVANYESINGEFTKGWYTGDGMTYLYNADSNHYRNGYWPTVDPYRMPGTTADGLPRTAGITTGKTWVGGTVLEDKYGSAGMDLAPVGSTLTGKKSWFMFDNEVVALGAGLTTKQARNDGRQVETIVENRMINDAGTNKLTINDQEQPQQLDWSEEIKSARWAHLEGTNDGADIGYYFPEPVTLSASRTVREGSWKSINTSGPTDPIKRNYVHLSLGHGVQPTQEKYVYTLLPSASKQQTKAYTKNPDIVVLSNTEQIQAVEERQLGIIGINFWESGTFEQIQVNKPAAIMYKLDGDELTLSIADPTKQQVKLQVNVGVVTKDTVQANDTIQTKRLDKYTVVEVDTSAKQGETHTITLKIDSSQLGQLPFVAEPDEGAKVKIVVSEDTYVRGGSEKDNNFNSSGFMNVFGGTNDSDRKVFLKFAGMILDKEIERAYVNVYGQTNDKTGTSSDIGVYVVSNHSWQEKALTYNSMPKIGEQIAVQTITNPAQWWKYDITDYMKGFTIEQPVNISLALQQVSKPLYAEIYSREKDQGATAAYLEIYYKDEQAPKTALSTKDGNPLQAKYTNEVVFELQATDETQGWGVYKTEYRLNGGAWKVVYNHEIRVQGAGDYQLEYRSTDKAGNVESIQTASFQIMEAKAQLTTPQAVNSLETLSVQYEIVAAEQQAYANQLTLQYDDTLFEFVDVVTASEQIKVAAEKRQTGQVALVIVGDGAPLPMNKTALTFQFKVKAVDQVTTGEITITDAILGLADGQEIVLSGATHELQVNNKPSVPVYPEYPGQSKLIKQQLTSLMPYFGVDEKHDAWQEAMKYDWNKDGKIDLLDMAALALSKSTQSNNMEHSSDEPSFHLTTNKREIKLGELVTFTVQGEPLSDIYAQQLQLHYDPNVVELQQIEAPYPGFSAIVNDEAGIVTWVFSQIGEVEKRNVESLAQVTFKAKGEGKTIVAVEKIVTVTDTLAQRSFTPTQLTQSLNIADEQENSKPDIAIHDITGHWAESVIREAVEAGWITGYPDQSFRPDATVSRAEFATLLARALQWIDEDKSNNILKFVDKETIPAWALPYITSSVNLGIITGYPDQTFRPEQSIIRAEMIVMSTKAASITNKLEPALSFADAAQIPTWSMNWIAAAQQAELIEGRSGNKLEPLATSTRAEAVKLITSILAYLQ</sequence>
<keyword evidence="5 8" id="KW-0456">Lyase</keyword>
<dbReference type="RefSeq" id="WP_377770139.1">
    <property type="nucleotide sequence ID" value="NZ_JBHUHO010000013.1"/>
</dbReference>
<dbReference type="Pfam" id="PF24517">
    <property type="entry name" value="CBM96"/>
    <property type="match status" value="1"/>
</dbReference>
<comment type="caution">
    <text evidence="8">The sequence shown here is derived from an EMBL/GenBank/DDBJ whole genome shotgun (WGS) entry which is preliminary data.</text>
</comment>
<evidence type="ECO:0000256" key="1">
    <source>
        <dbReference type="ARBA" id="ARBA00004613"/>
    </source>
</evidence>
<dbReference type="SUPFAM" id="SSF49863">
    <property type="entry name" value="Hyaluronate lyase-like, C-terminal domain"/>
    <property type="match status" value="1"/>
</dbReference>
<dbReference type="Proteomes" id="UP001597362">
    <property type="component" value="Unassembled WGS sequence"/>
</dbReference>
<dbReference type="SUPFAM" id="SSF74650">
    <property type="entry name" value="Galactose mutarotase-like"/>
    <property type="match status" value="1"/>
</dbReference>
<dbReference type="EMBL" id="JBHUHO010000013">
    <property type="protein sequence ID" value="MFD2115114.1"/>
    <property type="molecule type" value="Genomic_DNA"/>
</dbReference>
<evidence type="ECO:0000256" key="4">
    <source>
        <dbReference type="ARBA" id="ARBA00022729"/>
    </source>
</evidence>
<dbReference type="Pfam" id="PF02278">
    <property type="entry name" value="Lyase_8"/>
    <property type="match status" value="1"/>
</dbReference>
<dbReference type="InterPro" id="IPR011071">
    <property type="entry name" value="Lyase_8-like_C"/>
</dbReference>
<dbReference type="InterPro" id="IPR008965">
    <property type="entry name" value="CBM2/CBM3_carb-bd_dom_sf"/>
</dbReference>
<dbReference type="GO" id="GO:0016829">
    <property type="term" value="F:lyase activity"/>
    <property type="evidence" value="ECO:0007669"/>
    <property type="project" value="UniProtKB-KW"/>
</dbReference>
<dbReference type="InterPro" id="IPR014718">
    <property type="entry name" value="GH-type_carb-bd"/>
</dbReference>
<evidence type="ECO:0000259" key="7">
    <source>
        <dbReference type="PROSITE" id="PS51272"/>
    </source>
</evidence>
<dbReference type="Pfam" id="PF08124">
    <property type="entry name" value="Lyase_8_N"/>
    <property type="match status" value="1"/>
</dbReference>
<dbReference type="InterPro" id="IPR012970">
    <property type="entry name" value="Lyase_8_alpha_N"/>
</dbReference>
<gene>
    <name evidence="8" type="ORF">ACFSJH_05115</name>
</gene>
<dbReference type="CDD" id="cd08547">
    <property type="entry name" value="Type_II_cohesin"/>
    <property type="match status" value="2"/>
</dbReference>
<feature type="domain" description="SLH" evidence="7">
    <location>
        <begin position="1479"/>
        <end position="1542"/>
    </location>
</feature>
<dbReference type="Pfam" id="PF00963">
    <property type="entry name" value="Cohesin"/>
    <property type="match status" value="1"/>
</dbReference>
<dbReference type="PROSITE" id="PS51272">
    <property type="entry name" value="SLH"/>
    <property type="match status" value="3"/>
</dbReference>
<comment type="similarity">
    <text evidence="2">Belongs to the polysaccharide lyase 8 family.</text>
</comment>
<dbReference type="InterPro" id="IPR011013">
    <property type="entry name" value="Gal_mutarotase_sf_dom"/>
</dbReference>
<dbReference type="InterPro" id="IPR003159">
    <property type="entry name" value="Lyase_8_central_dom"/>
</dbReference>
<dbReference type="InterPro" id="IPR008929">
    <property type="entry name" value="Chondroitin_lyas"/>
</dbReference>
<dbReference type="Gene3D" id="1.50.10.100">
    <property type="entry name" value="Chondroitin AC/alginate lyase"/>
    <property type="match status" value="1"/>
</dbReference>
<dbReference type="InterPro" id="IPR001119">
    <property type="entry name" value="SLH_dom"/>
</dbReference>
<proteinExistence type="inferred from homology"/>
<dbReference type="Gene3D" id="2.60.220.10">
    <property type="entry name" value="Polysaccharide lyase family 8-like, C-terminal"/>
    <property type="match status" value="1"/>
</dbReference>
<dbReference type="SUPFAM" id="SSF49384">
    <property type="entry name" value="Carbohydrate-binding domain"/>
    <property type="match status" value="2"/>
</dbReference>
<reference evidence="9" key="1">
    <citation type="journal article" date="2019" name="Int. J. Syst. Evol. Microbiol.">
        <title>The Global Catalogue of Microorganisms (GCM) 10K type strain sequencing project: providing services to taxonomists for standard genome sequencing and annotation.</title>
        <authorList>
            <consortium name="The Broad Institute Genomics Platform"/>
            <consortium name="The Broad Institute Genome Sequencing Center for Infectious Disease"/>
            <person name="Wu L."/>
            <person name="Ma J."/>
        </authorList>
    </citation>
    <scope>NUCLEOTIDE SEQUENCE [LARGE SCALE GENOMIC DNA]</scope>
    <source>
        <strain evidence="9">GH52</strain>
    </source>
</reference>
<dbReference type="InterPro" id="IPR004103">
    <property type="entry name" value="Lyase_8_C"/>
</dbReference>
<dbReference type="CDD" id="cd01083">
    <property type="entry name" value="GAG_Lyase"/>
    <property type="match status" value="1"/>
</dbReference>
<keyword evidence="3" id="KW-0964">Secreted</keyword>
<dbReference type="NCBIfam" id="NF033679">
    <property type="entry name" value="DNRLRE_dom"/>
    <property type="match status" value="1"/>
</dbReference>
<dbReference type="InterPro" id="IPR058094">
    <property type="entry name" value="Ig-like_OmpL47-like"/>
</dbReference>
<protein>
    <submittedName>
        <fullName evidence="8">Polysaccharide lyase family 8 super-sandwich domain-containing protein</fullName>
    </submittedName>
</protein>
<evidence type="ECO:0000256" key="3">
    <source>
        <dbReference type="ARBA" id="ARBA00022525"/>
    </source>
</evidence>
<name>A0ABW4YI90_9BACL</name>